<sequence length="102" mass="11658">MTWFGVDVGSANKTAFHTDHVHMQDIYGISMWERGQYRELCDDKCIVYRLVSDDKPKILAVTGSPEFPYPSDDSRNSGNMEANKVDSIHQEAFLPFTQLEDL</sequence>
<gene>
    <name evidence="1" type="ORF">TPAB3V08_LOCUS2906</name>
</gene>
<protein>
    <submittedName>
        <fullName evidence="1">Uncharacterized protein</fullName>
    </submittedName>
</protein>
<evidence type="ECO:0000313" key="2">
    <source>
        <dbReference type="Proteomes" id="UP001153148"/>
    </source>
</evidence>
<name>A0ABN7NRY7_TIMPD</name>
<keyword evidence="2" id="KW-1185">Reference proteome</keyword>
<accession>A0ABN7NRY7</accession>
<dbReference type="Proteomes" id="UP001153148">
    <property type="component" value="Unassembled WGS sequence"/>
</dbReference>
<organism evidence="1 2">
    <name type="scientific">Timema podura</name>
    <name type="common">Walking stick</name>
    <dbReference type="NCBI Taxonomy" id="61482"/>
    <lineage>
        <taxon>Eukaryota</taxon>
        <taxon>Metazoa</taxon>
        <taxon>Ecdysozoa</taxon>
        <taxon>Arthropoda</taxon>
        <taxon>Hexapoda</taxon>
        <taxon>Insecta</taxon>
        <taxon>Pterygota</taxon>
        <taxon>Neoptera</taxon>
        <taxon>Polyneoptera</taxon>
        <taxon>Phasmatodea</taxon>
        <taxon>Timematodea</taxon>
        <taxon>Timematoidea</taxon>
        <taxon>Timematidae</taxon>
        <taxon>Timema</taxon>
    </lineage>
</organism>
<dbReference type="EMBL" id="CAJPIN010003083">
    <property type="protein sequence ID" value="CAG2055908.1"/>
    <property type="molecule type" value="Genomic_DNA"/>
</dbReference>
<reference evidence="1" key="1">
    <citation type="submission" date="2021-03" db="EMBL/GenBank/DDBJ databases">
        <authorList>
            <person name="Tran Van P."/>
        </authorList>
    </citation>
    <scope>NUCLEOTIDE SEQUENCE</scope>
</reference>
<evidence type="ECO:0000313" key="1">
    <source>
        <dbReference type="EMBL" id="CAG2055908.1"/>
    </source>
</evidence>
<comment type="caution">
    <text evidence="1">The sequence shown here is derived from an EMBL/GenBank/DDBJ whole genome shotgun (WGS) entry which is preliminary data.</text>
</comment>
<proteinExistence type="predicted"/>